<dbReference type="Proteomes" id="UP001057455">
    <property type="component" value="Unassembled WGS sequence"/>
</dbReference>
<comment type="caution">
    <text evidence="7">The sequence shown here is derived from an EMBL/GenBank/DDBJ whole genome shotgun (WGS) entry which is preliminary data.</text>
</comment>
<comment type="similarity">
    <text evidence="1">Belongs to the eukaryotic initiation factor 4G family.</text>
</comment>
<reference evidence="7" key="1">
    <citation type="submission" date="2019-12" db="EMBL/GenBank/DDBJ databases">
        <title>Genome sequence of Babesia ovis.</title>
        <authorList>
            <person name="Yamagishi J."/>
            <person name="Sevinc F."/>
            <person name="Xuan X."/>
        </authorList>
    </citation>
    <scope>NUCLEOTIDE SEQUENCE</scope>
    <source>
        <strain evidence="7">Selcuk</strain>
    </source>
</reference>
<evidence type="ECO:0000256" key="2">
    <source>
        <dbReference type="ARBA" id="ARBA00022540"/>
    </source>
</evidence>
<protein>
    <submittedName>
        <fullName evidence="7">MIF4G domain-containing protein</fullName>
    </submittedName>
</protein>
<dbReference type="GO" id="GO:0003743">
    <property type="term" value="F:translation initiation factor activity"/>
    <property type="evidence" value="ECO:0007669"/>
    <property type="project" value="UniProtKB-KW"/>
</dbReference>
<keyword evidence="2" id="KW-0396">Initiation factor</keyword>
<evidence type="ECO:0000256" key="5">
    <source>
        <dbReference type="SAM" id="MobiDB-lite"/>
    </source>
</evidence>
<evidence type="ECO:0000313" key="8">
    <source>
        <dbReference type="Proteomes" id="UP001057455"/>
    </source>
</evidence>
<feature type="compositionally biased region" description="Basic and acidic residues" evidence="5">
    <location>
        <begin position="231"/>
        <end position="241"/>
    </location>
</feature>
<feature type="region of interest" description="Disordered" evidence="5">
    <location>
        <begin position="703"/>
        <end position="723"/>
    </location>
</feature>
<feature type="coiled-coil region" evidence="4">
    <location>
        <begin position="616"/>
        <end position="643"/>
    </location>
</feature>
<dbReference type="EMBL" id="BLIY01000017">
    <property type="protein sequence ID" value="GFE54651.1"/>
    <property type="molecule type" value="Genomic_DNA"/>
</dbReference>
<dbReference type="GO" id="GO:0016281">
    <property type="term" value="C:eukaryotic translation initiation factor 4F complex"/>
    <property type="evidence" value="ECO:0007669"/>
    <property type="project" value="TreeGrafter"/>
</dbReference>
<evidence type="ECO:0000256" key="3">
    <source>
        <dbReference type="ARBA" id="ARBA00022917"/>
    </source>
</evidence>
<name>A0A9W5TC62_BABOV</name>
<dbReference type="Gene3D" id="1.25.40.180">
    <property type="match status" value="2"/>
</dbReference>
<accession>A0A9W5TC62</accession>
<evidence type="ECO:0000256" key="1">
    <source>
        <dbReference type="ARBA" id="ARBA00005775"/>
    </source>
</evidence>
<evidence type="ECO:0000313" key="7">
    <source>
        <dbReference type="EMBL" id="GFE54651.1"/>
    </source>
</evidence>
<feature type="compositionally biased region" description="Basic and acidic residues" evidence="5">
    <location>
        <begin position="322"/>
        <end position="336"/>
    </location>
</feature>
<feature type="region of interest" description="Disordered" evidence="5">
    <location>
        <begin position="900"/>
        <end position="939"/>
    </location>
</feature>
<keyword evidence="3" id="KW-0648">Protein biosynthesis</keyword>
<dbReference type="GO" id="GO:0003729">
    <property type="term" value="F:mRNA binding"/>
    <property type="evidence" value="ECO:0007669"/>
    <property type="project" value="TreeGrafter"/>
</dbReference>
<feature type="compositionally biased region" description="Basic and acidic residues" evidence="5">
    <location>
        <begin position="554"/>
        <end position="570"/>
    </location>
</feature>
<feature type="region of interest" description="Disordered" evidence="5">
    <location>
        <begin position="1"/>
        <end position="43"/>
    </location>
</feature>
<feature type="compositionally biased region" description="Basic and acidic residues" evidence="5">
    <location>
        <begin position="147"/>
        <end position="156"/>
    </location>
</feature>
<dbReference type="OrthoDB" id="514777at2759"/>
<feature type="region of interest" description="Disordered" evidence="5">
    <location>
        <begin position="316"/>
        <end position="346"/>
    </location>
</feature>
<evidence type="ECO:0000259" key="6">
    <source>
        <dbReference type="SMART" id="SM00543"/>
    </source>
</evidence>
<dbReference type="AlphaFoldDB" id="A0A9W5TC62"/>
<feature type="region of interest" description="Disordered" evidence="5">
    <location>
        <begin position="231"/>
        <end position="251"/>
    </location>
</feature>
<dbReference type="InterPro" id="IPR016024">
    <property type="entry name" value="ARM-type_fold"/>
</dbReference>
<feature type="compositionally biased region" description="Polar residues" evidence="5">
    <location>
        <begin position="28"/>
        <end position="37"/>
    </location>
</feature>
<feature type="region of interest" description="Disordered" evidence="5">
    <location>
        <begin position="116"/>
        <end position="170"/>
    </location>
</feature>
<keyword evidence="4" id="KW-0175">Coiled coil</keyword>
<dbReference type="SMART" id="SM00543">
    <property type="entry name" value="MIF4G"/>
    <property type="match status" value="1"/>
</dbReference>
<dbReference type="InterPro" id="IPR003890">
    <property type="entry name" value="MIF4G-like_typ-3"/>
</dbReference>
<sequence length="1096" mass="122922">MATGHEESNDSQVVKPKTTFNPDAPEFNPSQIRSSGKLNADAPEFIPGQLGTFDGGLGYVSITDVKHGRRYNRGAYPRPASQMYPPGMQYPPRWPQQYVPMWVSYPSEAEHGNVPYDFQPYGYGRRRGSDGPPRQGRIPKPGPPDPDVQKNREPRTPHGTGSQTTPTAYPRYAYKPEGMMTSIVTQGDNQMPHVVPSGEPIPLPVTTPPHNANDGSLTWADRFRLSQAEVKEPEAVKREEPPQPAPTWNGRPTFAEMMRKAKEHPDVPMMPSDMIQGELREAGHESAVNTPVHTHDTDQRGGNMATPVRANVHQTYGSGSQGDEHMVDDPKEDNKLRGTTGEHGSHKQYVKPVDFAVKGAVGVHETSPFVNNLNPSEKVSVGAVIVEKAPTADSKNAVVASNVNHISVQKLETSEQRHSVHVTNAEHVTLISQGESFAPKGVEAGKERDVATHVEESSETAMARTSVDAASKGTDEAKVLYRDVAGVDGTVKGATVDPKEQKAAEQAKSMLPNDGIYSVEQLISCGFEMKKHNIEEKLHWGFTAYIQETKSNNDYRRNDYDRGNNARARGDNWSGQKRSNRSEAKGFRSSSKSLEFSRDQLEAVSLPQASESSWIIKQAKLKMDKEQQLLRKLMGLLNRLTVEKFDTIYKQVLNSGVETYDQAFVLVKIIFEKAITQHHFIPMYVELCGKLCYDLDNFTCKDQPEDPQQEGGSDTSKQEQRGTRKSDFMRILLNCCQDSFENNLKPLEFPPDLEGDDKFEFELKYKHRMRGNMIFVGELFKQKLLAAKLLIICLDQVFAKRNECIAATGRIETGDNHLEGMCTLLQTVGKCFDTDKWKYSGEFEKHIQMLTDLGRNPNICFRIRCLIQNVLDSRHGNWTITTPYKAEAPSRLQDLRTKVMEQEKQQEENAWKFRRRAKAPESNRSPSPRSSPPPNVLANPVVIGTVSSEEIKRRARGIVKELVMSHDHTEATLCVTEMNLCPTQDMELYAHIFNAALEACAKITADDERRLVAKWVSELAIERSSQEALVKWMYGFVKDEPVEHGYSMMVEDYPVVPLLLKELLGSMKQSYTEVPGFDEVSKIIENEIYPNAGMIA</sequence>
<dbReference type="SUPFAM" id="SSF48371">
    <property type="entry name" value="ARM repeat"/>
    <property type="match status" value="1"/>
</dbReference>
<organism evidence="7 8">
    <name type="scientific">Babesia ovis</name>
    <dbReference type="NCBI Taxonomy" id="5869"/>
    <lineage>
        <taxon>Eukaryota</taxon>
        <taxon>Sar</taxon>
        <taxon>Alveolata</taxon>
        <taxon>Apicomplexa</taxon>
        <taxon>Aconoidasida</taxon>
        <taxon>Piroplasmida</taxon>
        <taxon>Babesiidae</taxon>
        <taxon>Babesia</taxon>
    </lineage>
</organism>
<gene>
    <name evidence="7" type="ORF">BaOVIS_020550</name>
</gene>
<dbReference type="Pfam" id="PF02854">
    <property type="entry name" value="MIF4G"/>
    <property type="match status" value="1"/>
</dbReference>
<feature type="compositionally biased region" description="Basic and acidic residues" evidence="5">
    <location>
        <begin position="900"/>
        <end position="911"/>
    </location>
</feature>
<evidence type="ECO:0000256" key="4">
    <source>
        <dbReference type="SAM" id="Coils"/>
    </source>
</evidence>
<feature type="region of interest" description="Disordered" evidence="5">
    <location>
        <begin position="554"/>
        <end position="591"/>
    </location>
</feature>
<dbReference type="PANTHER" id="PTHR23253:SF9">
    <property type="entry name" value="EUKARYOTIC TRANSLATION INITIATION FACTOR 4 GAMMA 2"/>
    <property type="match status" value="1"/>
</dbReference>
<proteinExistence type="inferred from homology"/>
<keyword evidence="8" id="KW-1185">Reference proteome</keyword>
<feature type="domain" description="MIF4G" evidence="6">
    <location>
        <begin position="630"/>
        <end position="877"/>
    </location>
</feature>
<dbReference type="PANTHER" id="PTHR23253">
    <property type="entry name" value="EUKARYOTIC TRANSLATION INITIATION FACTOR 4 GAMMA"/>
    <property type="match status" value="1"/>
</dbReference>